<keyword evidence="1" id="KW-0175">Coiled coil</keyword>
<evidence type="ECO:0000256" key="1">
    <source>
        <dbReference type="SAM" id="Coils"/>
    </source>
</evidence>
<evidence type="ECO:0000313" key="3">
    <source>
        <dbReference type="EMBL" id="MBE0464365.1"/>
    </source>
</evidence>
<feature type="signal peptide" evidence="2">
    <location>
        <begin position="1"/>
        <end position="25"/>
    </location>
</feature>
<evidence type="ECO:0000256" key="2">
    <source>
        <dbReference type="SAM" id="SignalP"/>
    </source>
</evidence>
<sequence>MLNRPFFVLRGCCLACVLVSGTLMASDETAGQAAQSVEAQQTQAALQQQIDAADEETREALEELRRLERETRQMDATNASLSVRLAEEAERQQRLNTALDTLEETRAALPLIEQDMQEQLTRWIERDLPFLRDERLARVTTSEGQQGEDTVERINSLLEAWRAELDYGREIDNWRGRLQSAEGSVHEVDYLRVGRIGFYYLTPDAREGGVWDAASNEWQPLDERARREVRNGLRIAADQRTPDLLRLPLSITVSEQSFQNNREVSHEPE</sequence>
<feature type="coiled-coil region" evidence="1">
    <location>
        <begin position="36"/>
        <end position="105"/>
    </location>
</feature>
<dbReference type="Proteomes" id="UP001645038">
    <property type="component" value="Unassembled WGS sequence"/>
</dbReference>
<proteinExistence type="predicted"/>
<reference evidence="3 4" key="1">
    <citation type="submission" date="2020-07" db="EMBL/GenBank/DDBJ databases">
        <title>Halophilic bacteria isolated from french cheeses.</title>
        <authorList>
            <person name="Kothe C.I."/>
            <person name="Farah-Kraiem B."/>
            <person name="Renault P."/>
            <person name="Dridi B."/>
        </authorList>
    </citation>
    <scope>NUCLEOTIDE SEQUENCE [LARGE SCALE GENOMIC DNA]</scope>
    <source>
        <strain evidence="3 4">FME20</strain>
    </source>
</reference>
<dbReference type="EMBL" id="RRZB01000033">
    <property type="protein sequence ID" value="MBE0464365.1"/>
    <property type="molecule type" value="Genomic_DNA"/>
</dbReference>
<evidence type="ECO:0000313" key="4">
    <source>
        <dbReference type="Proteomes" id="UP001645038"/>
    </source>
</evidence>
<dbReference type="Pfam" id="PF11932">
    <property type="entry name" value="DUF3450"/>
    <property type="match status" value="1"/>
</dbReference>
<organism evidence="3 4">
    <name type="scientific">Halomonas colorata</name>
    <dbReference type="NCBI Taxonomy" id="2742615"/>
    <lineage>
        <taxon>Bacteria</taxon>
        <taxon>Pseudomonadati</taxon>
        <taxon>Pseudomonadota</taxon>
        <taxon>Gammaproteobacteria</taxon>
        <taxon>Oceanospirillales</taxon>
        <taxon>Halomonadaceae</taxon>
        <taxon>Halomonas</taxon>
    </lineage>
</organism>
<keyword evidence="4" id="KW-1185">Reference proteome</keyword>
<keyword evidence="2" id="KW-0732">Signal</keyword>
<comment type="caution">
    <text evidence="3">The sequence shown here is derived from an EMBL/GenBank/DDBJ whole genome shotgun (WGS) entry which is preliminary data.</text>
</comment>
<accession>A0ABR9G0E5</accession>
<gene>
    <name evidence="3" type="ORF">EI547_13000</name>
</gene>
<dbReference type="RefSeq" id="WP_192538867.1">
    <property type="nucleotide sequence ID" value="NZ_RRZB01000033.1"/>
</dbReference>
<name>A0ABR9G0E5_9GAMM</name>
<protein>
    <submittedName>
        <fullName evidence="3">DUF3450 domain-containing protein</fullName>
    </submittedName>
</protein>
<dbReference type="InterPro" id="IPR016866">
    <property type="entry name" value="UCP028069"/>
</dbReference>
<feature type="chain" id="PRO_5046501387" evidence="2">
    <location>
        <begin position="26"/>
        <end position="269"/>
    </location>
</feature>